<dbReference type="InterPro" id="IPR008972">
    <property type="entry name" value="Cupredoxin"/>
</dbReference>
<dbReference type="PANTHER" id="PTHR11709:SF394">
    <property type="entry name" value="FI03373P-RELATED"/>
    <property type="match status" value="1"/>
</dbReference>
<dbReference type="InterPro" id="IPR001117">
    <property type="entry name" value="Cu-oxidase_2nd"/>
</dbReference>
<dbReference type="GO" id="GO:0006826">
    <property type="term" value="P:iron ion transport"/>
    <property type="evidence" value="ECO:0007669"/>
    <property type="project" value="TreeGrafter"/>
</dbReference>
<comment type="caution">
    <text evidence="8">The sequence shown here is derived from an EMBL/GenBank/DDBJ whole genome shotgun (WGS) entry which is preliminary data.</text>
</comment>
<accession>A0AA89C4P5</accession>
<feature type="domain" description="Plastocyanin-like" evidence="6">
    <location>
        <begin position="195"/>
        <end position="313"/>
    </location>
</feature>
<dbReference type="SUPFAM" id="SSF49503">
    <property type="entry name" value="Cupredoxins"/>
    <property type="match status" value="2"/>
</dbReference>
<name>A0AA89C4P5_PINIB</name>
<organism evidence="8 9">
    <name type="scientific">Pinctada imbricata</name>
    <name type="common">Atlantic pearl-oyster</name>
    <name type="synonym">Pinctada martensii</name>
    <dbReference type="NCBI Taxonomy" id="66713"/>
    <lineage>
        <taxon>Eukaryota</taxon>
        <taxon>Metazoa</taxon>
        <taxon>Spiralia</taxon>
        <taxon>Lophotrochozoa</taxon>
        <taxon>Mollusca</taxon>
        <taxon>Bivalvia</taxon>
        <taxon>Autobranchia</taxon>
        <taxon>Pteriomorphia</taxon>
        <taxon>Pterioida</taxon>
        <taxon>Pterioidea</taxon>
        <taxon>Pteriidae</taxon>
        <taxon>Pinctada</taxon>
    </lineage>
</organism>
<feature type="signal peptide" evidence="5">
    <location>
        <begin position="1"/>
        <end position="20"/>
    </location>
</feature>
<evidence type="ECO:0000256" key="1">
    <source>
        <dbReference type="ARBA" id="ARBA00010609"/>
    </source>
</evidence>
<dbReference type="GO" id="GO:0005886">
    <property type="term" value="C:plasma membrane"/>
    <property type="evidence" value="ECO:0007669"/>
    <property type="project" value="TreeGrafter"/>
</dbReference>
<comment type="similarity">
    <text evidence="1">Belongs to the multicopper oxidase family.</text>
</comment>
<evidence type="ECO:0000256" key="3">
    <source>
        <dbReference type="ARBA" id="ARBA00023002"/>
    </source>
</evidence>
<evidence type="ECO:0000256" key="4">
    <source>
        <dbReference type="ARBA" id="ARBA00023008"/>
    </source>
</evidence>
<evidence type="ECO:0000256" key="5">
    <source>
        <dbReference type="SAM" id="SignalP"/>
    </source>
</evidence>
<dbReference type="Pfam" id="PF00394">
    <property type="entry name" value="Cu-oxidase"/>
    <property type="match status" value="1"/>
</dbReference>
<reference evidence="8" key="1">
    <citation type="submission" date="2019-08" db="EMBL/GenBank/DDBJ databases">
        <title>The improved chromosome-level genome for the pearl oyster Pinctada fucata martensii using PacBio sequencing and Hi-C.</title>
        <authorList>
            <person name="Zheng Z."/>
        </authorList>
    </citation>
    <scope>NUCLEOTIDE SEQUENCE</scope>
    <source>
        <strain evidence="8">ZZ-2019</strain>
        <tissue evidence="8">Adductor muscle</tissue>
    </source>
</reference>
<keyword evidence="3" id="KW-0560">Oxidoreductase</keyword>
<dbReference type="CDD" id="cd13858">
    <property type="entry name" value="CuRO_1_tcLCC2_insect_like"/>
    <property type="match status" value="1"/>
</dbReference>
<dbReference type="EMBL" id="VSWD01000003">
    <property type="protein sequence ID" value="KAK3105847.1"/>
    <property type="molecule type" value="Genomic_DNA"/>
</dbReference>
<keyword evidence="2" id="KW-0479">Metal-binding</keyword>
<evidence type="ECO:0000259" key="6">
    <source>
        <dbReference type="Pfam" id="PF00394"/>
    </source>
</evidence>
<evidence type="ECO:0000313" key="8">
    <source>
        <dbReference type="EMBL" id="KAK3105847.1"/>
    </source>
</evidence>
<dbReference type="PANTHER" id="PTHR11709">
    <property type="entry name" value="MULTI-COPPER OXIDASE"/>
    <property type="match status" value="1"/>
</dbReference>
<evidence type="ECO:0000259" key="7">
    <source>
        <dbReference type="Pfam" id="PF07732"/>
    </source>
</evidence>
<dbReference type="Pfam" id="PF07732">
    <property type="entry name" value="Cu-oxidase_3"/>
    <property type="match status" value="1"/>
</dbReference>
<keyword evidence="9" id="KW-1185">Reference proteome</keyword>
<dbReference type="AlphaFoldDB" id="A0AA89C4P5"/>
<dbReference type="GO" id="GO:0005507">
    <property type="term" value="F:copper ion binding"/>
    <property type="evidence" value="ECO:0007669"/>
    <property type="project" value="InterPro"/>
</dbReference>
<keyword evidence="4" id="KW-0186">Copper</keyword>
<dbReference type="InterPro" id="IPR011707">
    <property type="entry name" value="Cu-oxidase-like_N"/>
</dbReference>
<dbReference type="Gene3D" id="2.60.40.420">
    <property type="entry name" value="Cupredoxins - blue copper proteins"/>
    <property type="match status" value="2"/>
</dbReference>
<dbReference type="Proteomes" id="UP001186944">
    <property type="component" value="Unassembled WGS sequence"/>
</dbReference>
<keyword evidence="5" id="KW-0732">Signal</keyword>
<evidence type="ECO:0000313" key="9">
    <source>
        <dbReference type="Proteomes" id="UP001186944"/>
    </source>
</evidence>
<protein>
    <submittedName>
        <fullName evidence="8">Uncharacterized protein</fullName>
    </submittedName>
</protein>
<dbReference type="InterPro" id="IPR045087">
    <property type="entry name" value="Cu-oxidase_fam"/>
</dbReference>
<gene>
    <name evidence="8" type="ORF">FSP39_007040</name>
</gene>
<sequence>MKNTLVSLILIALLLHNIEAFECDRSATTCETKLVISHFVTMVHPTERAVYLSDGKLYRYDVTNTSAATPINASEVIIGDGFEQKKLVVVFNMSMPGPDIIVYEGQRLLMTVVNELYSEAVTVHWHGLPQRGSPYMDGVPFVTQCPIEPGTSFRYDFIARPSGTYWYYSNMGGQRTGGAFGALIIRENESNSLEEHIIQIQDWSHNYVTDLAFQQWKNGGVINRFREPNPQILDGSILNFISIDSALINGKGRFKSTDTNDYNSTPLEIYNVKLGRQYRFRVVGVGSSHPFRVSVDNHILSVVATDGYDVRPIYHTSRGEI</sequence>
<evidence type="ECO:0000256" key="2">
    <source>
        <dbReference type="ARBA" id="ARBA00022723"/>
    </source>
</evidence>
<dbReference type="GO" id="GO:0016491">
    <property type="term" value="F:oxidoreductase activity"/>
    <property type="evidence" value="ECO:0007669"/>
    <property type="project" value="UniProtKB-KW"/>
</dbReference>
<feature type="domain" description="Plastocyanin-like" evidence="7">
    <location>
        <begin position="85"/>
        <end position="189"/>
    </location>
</feature>
<feature type="chain" id="PRO_5041733766" evidence="5">
    <location>
        <begin position="21"/>
        <end position="321"/>
    </location>
</feature>
<proteinExistence type="inferred from homology"/>